<name>A0A120KL04_ACTRD</name>
<sequence length="158" mass="16733">MTALPTVRVERLEHWARLHGLPTTRDDDRLVLALPHHGGSREVVLWVSPDGAGLAARTVLSVEATDERAGAVRAAAAHLLSHEPAPVLTILPSGPDDPAEPEGPRPGLDVVLDAATPVEEGMSDAQLDEWLQWATGLLGSSAALLEDSLHPAEPHEEA</sequence>
<dbReference type="KEGG" id="ard:AXF14_03905"/>
<dbReference type="EMBL" id="CP014228">
    <property type="protein sequence ID" value="AMD86896.1"/>
    <property type="molecule type" value="Genomic_DNA"/>
</dbReference>
<dbReference type="STRING" id="111015.AXF14_03905"/>
<proteinExistence type="predicted"/>
<dbReference type="Proteomes" id="UP000065220">
    <property type="component" value="Chromosome"/>
</dbReference>
<organism evidence="1 2">
    <name type="scientific">Actinomyces radicidentis</name>
    <dbReference type="NCBI Taxonomy" id="111015"/>
    <lineage>
        <taxon>Bacteria</taxon>
        <taxon>Bacillati</taxon>
        <taxon>Actinomycetota</taxon>
        <taxon>Actinomycetes</taxon>
        <taxon>Actinomycetales</taxon>
        <taxon>Actinomycetaceae</taxon>
        <taxon>Actinomyces</taxon>
    </lineage>
</organism>
<keyword evidence="2" id="KW-1185">Reference proteome</keyword>
<gene>
    <name evidence="1" type="ORF">AXF14_03905</name>
</gene>
<dbReference type="AlphaFoldDB" id="A0A120KL04"/>
<evidence type="ECO:0000313" key="1">
    <source>
        <dbReference type="EMBL" id="AMD86896.1"/>
    </source>
</evidence>
<dbReference type="RefSeq" id="WP_067941003.1">
    <property type="nucleotide sequence ID" value="NZ_CP014228.1"/>
</dbReference>
<reference evidence="2" key="1">
    <citation type="submission" date="2016-02" db="EMBL/GenBank/DDBJ databases">
        <authorList>
            <person name="Holder M.E."/>
            <person name="Ajami N.J."/>
            <person name="Petrosino J.F."/>
        </authorList>
    </citation>
    <scope>NUCLEOTIDE SEQUENCE [LARGE SCALE GENOMIC DNA]</scope>
    <source>
        <strain evidence="2">CCUG 36733</strain>
    </source>
</reference>
<protein>
    <submittedName>
        <fullName evidence="1">Uncharacterized protein</fullName>
    </submittedName>
</protein>
<evidence type="ECO:0000313" key="2">
    <source>
        <dbReference type="Proteomes" id="UP000065220"/>
    </source>
</evidence>
<accession>A0A120KL04</accession>